<dbReference type="CDD" id="cd17484">
    <property type="entry name" value="MFS_FBT"/>
    <property type="match status" value="1"/>
</dbReference>
<comment type="similarity">
    <text evidence="2">Belongs to the major facilitator superfamily. Folate-biopterin transporter (TC 2.A.71) family.</text>
</comment>
<keyword evidence="5 7" id="KW-1133">Transmembrane helix</keyword>
<dbReference type="PANTHER" id="PTHR31585:SF0">
    <property type="entry name" value="FOLATE-BIOPTERIN TRANSPORTER 1, CHLOROPLASTIC"/>
    <property type="match status" value="1"/>
</dbReference>
<keyword evidence="3" id="KW-0813">Transport</keyword>
<feature type="transmembrane region" description="Helical" evidence="7">
    <location>
        <begin position="59"/>
        <end position="77"/>
    </location>
</feature>
<evidence type="ECO:0000256" key="2">
    <source>
        <dbReference type="ARBA" id="ARBA00007015"/>
    </source>
</evidence>
<feature type="transmembrane region" description="Helical" evidence="7">
    <location>
        <begin position="98"/>
        <end position="119"/>
    </location>
</feature>
<dbReference type="RefSeq" id="WP_181494779.1">
    <property type="nucleotide sequence ID" value="NZ_CP032152.1"/>
</dbReference>
<evidence type="ECO:0000256" key="4">
    <source>
        <dbReference type="ARBA" id="ARBA00022692"/>
    </source>
</evidence>
<evidence type="ECO:0000256" key="6">
    <source>
        <dbReference type="ARBA" id="ARBA00023136"/>
    </source>
</evidence>
<dbReference type="Proteomes" id="UP000261812">
    <property type="component" value="Chromosome"/>
</dbReference>
<feature type="transmembrane region" description="Helical" evidence="7">
    <location>
        <begin position="190"/>
        <end position="210"/>
    </location>
</feature>
<keyword evidence="6 7" id="KW-0472">Membrane</keyword>
<feature type="transmembrane region" description="Helical" evidence="7">
    <location>
        <begin position="408"/>
        <end position="429"/>
    </location>
</feature>
<gene>
    <name evidence="8" type="ORF">D3A95_09470</name>
</gene>
<feature type="transmembrane region" description="Helical" evidence="7">
    <location>
        <begin position="158"/>
        <end position="178"/>
    </location>
</feature>
<evidence type="ECO:0000256" key="3">
    <source>
        <dbReference type="ARBA" id="ARBA00022448"/>
    </source>
</evidence>
<accession>A0A7D6EU23</accession>
<comment type="subcellular location">
    <subcellularLocation>
        <location evidence="1">Membrane</location>
        <topology evidence="1">Multi-pass membrane protein</topology>
    </subcellularLocation>
</comment>
<dbReference type="SUPFAM" id="SSF103473">
    <property type="entry name" value="MFS general substrate transporter"/>
    <property type="match status" value="1"/>
</dbReference>
<feature type="transmembrane region" description="Helical" evidence="7">
    <location>
        <begin position="343"/>
        <end position="363"/>
    </location>
</feature>
<dbReference type="KEGG" id="tsq:D3A95_09470"/>
<dbReference type="Gene3D" id="1.20.1250.20">
    <property type="entry name" value="MFS general substrate transporter like domains"/>
    <property type="match status" value="1"/>
</dbReference>
<keyword evidence="9" id="KW-1185">Reference proteome</keyword>
<evidence type="ECO:0000256" key="7">
    <source>
        <dbReference type="SAM" id="Phobius"/>
    </source>
</evidence>
<dbReference type="NCBIfam" id="TIGR00788">
    <property type="entry name" value="fbt"/>
    <property type="match status" value="1"/>
</dbReference>
<feature type="transmembrane region" description="Helical" evidence="7">
    <location>
        <begin position="29"/>
        <end position="53"/>
    </location>
</feature>
<dbReference type="PANTHER" id="PTHR31585">
    <property type="entry name" value="FOLATE-BIOPTERIN TRANSPORTER 1, CHLOROPLASTIC"/>
    <property type="match status" value="1"/>
</dbReference>
<name>A0A7D6EU23_9CYAN</name>
<dbReference type="InterPro" id="IPR036259">
    <property type="entry name" value="MFS_trans_sf"/>
</dbReference>
<feature type="transmembrane region" description="Helical" evidence="7">
    <location>
        <begin position="125"/>
        <end position="146"/>
    </location>
</feature>
<dbReference type="EMBL" id="CP032152">
    <property type="protein sequence ID" value="QLL29345.1"/>
    <property type="molecule type" value="Genomic_DNA"/>
</dbReference>
<feature type="transmembrane region" description="Helical" evidence="7">
    <location>
        <begin position="370"/>
        <end position="388"/>
    </location>
</feature>
<feature type="transmembrane region" description="Helical" evidence="7">
    <location>
        <begin position="273"/>
        <end position="292"/>
    </location>
</feature>
<proteinExistence type="inferred from homology"/>
<evidence type="ECO:0000256" key="5">
    <source>
        <dbReference type="ARBA" id="ARBA00022989"/>
    </source>
</evidence>
<feature type="transmembrane region" description="Helical" evidence="7">
    <location>
        <begin position="304"/>
        <end position="323"/>
    </location>
</feature>
<protein>
    <submittedName>
        <fullName evidence="8">Folate/biopterin family MFS transporter</fullName>
    </submittedName>
</protein>
<dbReference type="Pfam" id="PF03092">
    <property type="entry name" value="BT1"/>
    <property type="match status" value="1"/>
</dbReference>
<feature type="transmembrane region" description="Helical" evidence="7">
    <location>
        <begin position="239"/>
        <end position="261"/>
    </location>
</feature>
<evidence type="ECO:0000313" key="8">
    <source>
        <dbReference type="EMBL" id="QLL29345.1"/>
    </source>
</evidence>
<dbReference type="InterPro" id="IPR039309">
    <property type="entry name" value="BT1"/>
</dbReference>
<keyword evidence="4 7" id="KW-0812">Transmembrane</keyword>
<dbReference type="GO" id="GO:0016020">
    <property type="term" value="C:membrane"/>
    <property type="evidence" value="ECO:0007669"/>
    <property type="project" value="UniProtKB-SubCell"/>
</dbReference>
<sequence length="451" mass="49805">MLVQPSQPQRWFQWFKETLLFGQEPSGELLAILLVYFVQGVLGLARLAISFFFKDELGLSPAEVSALMGVAALPWVIKPVFGLVSDSVPLLGFRRRSYLVLSGLLGCGAWLSLGTWVATPWQATAAMLAASIAIALSDVIVDSLVVERARQESTAETGTLQSLSWAATALGGILTAYFSGQLLQWFSPRTVFQITAVFPLLVSGVAWAIAEARVTARPQLSQTWEHINRVRQAMMQKRIWLPVAFLFLWQATPGSESAFFFFTTNELGFQAEFLGRVRLVTSIASLLGVWVFQRYLKTLPLRTIFFWSTILSALLGLSSLILVTHLNRQWGISDQWFSLGDSLILAVMGQIAFMPVLVLAARLCPPGIEATLFALLMSISNLANLVSHELGALLTHWLGITEHNFDRLWLLVLITNLSTLLPLPLLNWLPQQVPTPVSQVSVTVELEPSVS</sequence>
<evidence type="ECO:0000313" key="9">
    <source>
        <dbReference type="Proteomes" id="UP000261812"/>
    </source>
</evidence>
<dbReference type="AlphaFoldDB" id="A0A7D6EU23"/>
<reference evidence="9" key="1">
    <citation type="submission" date="2018-09" db="EMBL/GenBank/DDBJ databases">
        <title>Complete genome sequence of thermophilic cyanobacteria strain Thermosynechococcus elongatus PKUAC-SCTE542.</title>
        <authorList>
            <person name="Liang Y."/>
            <person name="Tang J."/>
            <person name="Daroch M."/>
        </authorList>
    </citation>
    <scope>NUCLEOTIDE SEQUENCE [LARGE SCALE GENOMIC DNA]</scope>
    <source>
        <strain evidence="9">E542</strain>
    </source>
</reference>
<organism evidence="8 9">
    <name type="scientific">Thermosynechococcus sichuanensis E542</name>
    <dbReference type="NCBI Taxonomy" id="2016101"/>
    <lineage>
        <taxon>Bacteria</taxon>
        <taxon>Bacillati</taxon>
        <taxon>Cyanobacteriota</taxon>
        <taxon>Cyanophyceae</taxon>
        <taxon>Acaryochloridales</taxon>
        <taxon>Thermosynechococcaceae</taxon>
        <taxon>Thermosynechococcus</taxon>
        <taxon>Thermosynechococcus sichuanensis</taxon>
    </lineage>
</organism>
<dbReference type="InterPro" id="IPR004324">
    <property type="entry name" value="FBT"/>
</dbReference>
<evidence type="ECO:0000256" key="1">
    <source>
        <dbReference type="ARBA" id="ARBA00004141"/>
    </source>
</evidence>